<sequence length="77" mass="8495">MSKVQTKLKGLIIYTDNCEGLLISILLSLRISQKVDLGSQTQIDMRSGMKSVPDLIHFSTAEKETIASSTTRCLLHS</sequence>
<dbReference type="Proteomes" id="UP001472677">
    <property type="component" value="Unassembled WGS sequence"/>
</dbReference>
<accession>A0ABR2AJL9</accession>
<dbReference type="EMBL" id="JBBPBM010000612">
    <property type="protein sequence ID" value="KAK8493584.1"/>
    <property type="molecule type" value="Genomic_DNA"/>
</dbReference>
<protein>
    <submittedName>
        <fullName evidence="1">Uncharacterized protein</fullName>
    </submittedName>
</protein>
<proteinExistence type="predicted"/>
<comment type="caution">
    <text evidence="1">The sequence shown here is derived from an EMBL/GenBank/DDBJ whole genome shotgun (WGS) entry which is preliminary data.</text>
</comment>
<name>A0ABR2AJL9_9ROSI</name>
<gene>
    <name evidence="1" type="ORF">V6N12_073429</name>
</gene>
<reference evidence="1 2" key="1">
    <citation type="journal article" date="2024" name="G3 (Bethesda)">
        <title>Genome assembly of Hibiscus sabdariffa L. provides insights into metabolisms of medicinal natural products.</title>
        <authorList>
            <person name="Kim T."/>
        </authorList>
    </citation>
    <scope>NUCLEOTIDE SEQUENCE [LARGE SCALE GENOMIC DNA]</scope>
    <source>
        <strain evidence="1">TK-2024</strain>
        <tissue evidence="1">Old leaves</tissue>
    </source>
</reference>
<evidence type="ECO:0000313" key="1">
    <source>
        <dbReference type="EMBL" id="KAK8493584.1"/>
    </source>
</evidence>
<organism evidence="1 2">
    <name type="scientific">Hibiscus sabdariffa</name>
    <name type="common">roselle</name>
    <dbReference type="NCBI Taxonomy" id="183260"/>
    <lineage>
        <taxon>Eukaryota</taxon>
        <taxon>Viridiplantae</taxon>
        <taxon>Streptophyta</taxon>
        <taxon>Embryophyta</taxon>
        <taxon>Tracheophyta</taxon>
        <taxon>Spermatophyta</taxon>
        <taxon>Magnoliopsida</taxon>
        <taxon>eudicotyledons</taxon>
        <taxon>Gunneridae</taxon>
        <taxon>Pentapetalae</taxon>
        <taxon>rosids</taxon>
        <taxon>malvids</taxon>
        <taxon>Malvales</taxon>
        <taxon>Malvaceae</taxon>
        <taxon>Malvoideae</taxon>
        <taxon>Hibiscus</taxon>
    </lineage>
</organism>
<keyword evidence="2" id="KW-1185">Reference proteome</keyword>
<evidence type="ECO:0000313" key="2">
    <source>
        <dbReference type="Proteomes" id="UP001472677"/>
    </source>
</evidence>